<evidence type="ECO:0000256" key="1">
    <source>
        <dbReference type="ARBA" id="ARBA00001946"/>
    </source>
</evidence>
<dbReference type="SUPFAM" id="SSF56784">
    <property type="entry name" value="HAD-like"/>
    <property type="match status" value="1"/>
</dbReference>
<accession>A0A4R5A048</accession>
<evidence type="ECO:0000313" key="4">
    <source>
        <dbReference type="EMBL" id="TDD62842.1"/>
    </source>
</evidence>
<dbReference type="GO" id="GO:0016787">
    <property type="term" value="F:hydrolase activity"/>
    <property type="evidence" value="ECO:0007669"/>
    <property type="project" value="UniProtKB-KW"/>
</dbReference>
<dbReference type="GO" id="GO:0044281">
    <property type="term" value="P:small molecule metabolic process"/>
    <property type="evidence" value="ECO:0007669"/>
    <property type="project" value="UniProtKB-ARBA"/>
</dbReference>
<proteinExistence type="predicted"/>
<comment type="cofactor">
    <cofactor evidence="1">
        <name>Mg(2+)</name>
        <dbReference type="ChEBI" id="CHEBI:18420"/>
    </cofactor>
</comment>
<evidence type="ECO:0000256" key="2">
    <source>
        <dbReference type="ARBA" id="ARBA00022801"/>
    </source>
</evidence>
<dbReference type="RefSeq" id="WP_132164768.1">
    <property type="nucleotide sequence ID" value="NZ_SMKX01000004.1"/>
</dbReference>
<dbReference type="PANTHER" id="PTHR46470">
    <property type="entry name" value="N-ACYLNEURAMINATE-9-PHOSPHATASE"/>
    <property type="match status" value="1"/>
</dbReference>
<protein>
    <submittedName>
        <fullName evidence="4">HAD family hydrolase</fullName>
    </submittedName>
</protein>
<keyword evidence="5" id="KW-1185">Reference proteome</keyword>
<comment type="caution">
    <text evidence="4">The sequence shown here is derived from an EMBL/GenBank/DDBJ whole genome shotgun (WGS) entry which is preliminary data.</text>
</comment>
<evidence type="ECO:0000313" key="5">
    <source>
        <dbReference type="Proteomes" id="UP000295124"/>
    </source>
</evidence>
<evidence type="ECO:0000256" key="3">
    <source>
        <dbReference type="ARBA" id="ARBA00022842"/>
    </source>
</evidence>
<dbReference type="AlphaFoldDB" id="A0A4R5A048"/>
<gene>
    <name evidence="4" type="ORF">E1263_02195</name>
</gene>
<keyword evidence="2 4" id="KW-0378">Hydrolase</keyword>
<sequence length="220" mass="23708">MGLPRLICFDLDNTLIDRDSAFRDWARWWSTEAGLGEAAVDWLVAHDNKGFAPRPELFAGLRHNFGVAPTVDSYDREHPLFTRVDSAVLDGLAQLRAAGWRTAVVTNGTVLQQTLKLEHTGIATAVDFWCISEAVGIRKPDARIFALAAEGAGAALDGWMVGDQPAHDVQGGHNAGLHTILIGSASGPPAPDHQFASIHDALTLLRTVPDHPTTHPCAEK</sequence>
<organism evidence="4 5">
    <name type="scientific">Kribbella antibiotica</name>
    <dbReference type="NCBI Taxonomy" id="190195"/>
    <lineage>
        <taxon>Bacteria</taxon>
        <taxon>Bacillati</taxon>
        <taxon>Actinomycetota</taxon>
        <taxon>Actinomycetes</taxon>
        <taxon>Propionibacteriales</taxon>
        <taxon>Kribbellaceae</taxon>
        <taxon>Kribbella</taxon>
    </lineage>
</organism>
<keyword evidence="3" id="KW-0460">Magnesium</keyword>
<dbReference type="InterPro" id="IPR051400">
    <property type="entry name" value="HAD-like_hydrolase"/>
</dbReference>
<dbReference type="NCBIfam" id="TIGR01549">
    <property type="entry name" value="HAD-SF-IA-v1"/>
    <property type="match status" value="1"/>
</dbReference>
<dbReference type="SFLD" id="SFLDG01129">
    <property type="entry name" value="C1.5:_HAD__Beta-PGM__Phosphata"/>
    <property type="match status" value="1"/>
</dbReference>
<name>A0A4R5A048_9ACTN</name>
<dbReference type="Gene3D" id="1.10.150.520">
    <property type="match status" value="1"/>
</dbReference>
<dbReference type="InterPro" id="IPR006439">
    <property type="entry name" value="HAD-SF_hydro_IA"/>
</dbReference>
<dbReference type="Proteomes" id="UP000295124">
    <property type="component" value="Unassembled WGS sequence"/>
</dbReference>
<dbReference type="OrthoDB" id="3680851at2"/>
<dbReference type="InterPro" id="IPR023214">
    <property type="entry name" value="HAD_sf"/>
</dbReference>
<dbReference type="Gene3D" id="3.40.50.1000">
    <property type="entry name" value="HAD superfamily/HAD-like"/>
    <property type="match status" value="1"/>
</dbReference>
<dbReference type="PRINTS" id="PR00413">
    <property type="entry name" value="HADHALOGNASE"/>
</dbReference>
<reference evidence="4 5" key="1">
    <citation type="submission" date="2019-03" db="EMBL/GenBank/DDBJ databases">
        <title>Draft genome sequences of novel Actinobacteria.</title>
        <authorList>
            <person name="Sahin N."/>
            <person name="Ay H."/>
            <person name="Saygin H."/>
        </authorList>
    </citation>
    <scope>NUCLEOTIDE SEQUENCE [LARGE SCALE GENOMIC DNA]</scope>
    <source>
        <strain evidence="4 5">JCM 13523</strain>
    </source>
</reference>
<dbReference type="Pfam" id="PF00702">
    <property type="entry name" value="Hydrolase"/>
    <property type="match status" value="1"/>
</dbReference>
<dbReference type="EMBL" id="SMKX01000004">
    <property type="protein sequence ID" value="TDD62842.1"/>
    <property type="molecule type" value="Genomic_DNA"/>
</dbReference>
<dbReference type="SFLD" id="SFLDS00003">
    <property type="entry name" value="Haloacid_Dehalogenase"/>
    <property type="match status" value="1"/>
</dbReference>
<dbReference type="InterPro" id="IPR036412">
    <property type="entry name" value="HAD-like_sf"/>
</dbReference>